<feature type="compositionally biased region" description="Acidic residues" evidence="1">
    <location>
        <begin position="219"/>
        <end position="229"/>
    </location>
</feature>
<sequence>MTGREDEANEASSSDESTDSLANARDSRATSTKAIPADRERARQRFSQFKVKARLKKGYRDLLNTTIQELSPFTSPAPAFVTSQLGHVVWSSVEKQALFHQLSLKGAADLPALQKAVGSKNELQIRSYLLLLQEGHKASSLATSSRAEKQHVDPSSAFEISEDGEHTLNDAAHALAAQVNSHEEDQEQQRYGEQWLIDEDVAVEMDVHYQQYSKSADSLEQELGETGCDDDAKSPLDSLHTGDPHLLRPSSFLQLSRSLFMNNFEDTEMNWHHLENISTDVNQPAVYKSAFAELQNLTINITRRLVQATVFQAMSRLRAEDSSRKDWTPSAAVRQMDVRAAMQILNLPSSKTYWATAARRCKVQVYSESKKYQDGRPSTKNGRLLTYDEVEQEMGMPPIKGVKSSRRKAHEDSESERSDAEDDMYTSEGSDNGSNTSDGIQEVTGEQNGGTSRKRARALSPESAAVSEDRRLEQLDRLASAEEEQRIWELLGLHARDDLPKRKPKPPTAASSNMKVLEDRDVPGWREKLQYEAEWERPYKRVKEAEFERMELRRKRKRRRLGEFQDERATSVCAEEVLSDVESVPGDGGDSDASSSDRDTSDDDKP</sequence>
<dbReference type="EMBL" id="LAFY01000445">
    <property type="protein sequence ID" value="KJX97899.1"/>
    <property type="molecule type" value="Genomic_DNA"/>
</dbReference>
<dbReference type="Proteomes" id="UP000033647">
    <property type="component" value="Unassembled WGS sequence"/>
</dbReference>
<feature type="region of interest" description="Disordered" evidence="1">
    <location>
        <begin position="575"/>
        <end position="606"/>
    </location>
</feature>
<feature type="region of interest" description="Disordered" evidence="1">
    <location>
        <begin position="1"/>
        <end position="41"/>
    </location>
</feature>
<keyword evidence="3" id="KW-1185">Reference proteome</keyword>
<gene>
    <name evidence="2" type="ORF">TI39_contig453g00027</name>
</gene>
<name>A0A0F4GKF0_9PEZI</name>
<evidence type="ECO:0000313" key="2">
    <source>
        <dbReference type="EMBL" id="KJX97899.1"/>
    </source>
</evidence>
<evidence type="ECO:0000313" key="3">
    <source>
        <dbReference type="Proteomes" id="UP000033647"/>
    </source>
</evidence>
<dbReference type="InterPro" id="IPR039601">
    <property type="entry name" value="Rrn5"/>
</dbReference>
<reference evidence="2 3" key="1">
    <citation type="submission" date="2015-03" db="EMBL/GenBank/DDBJ databases">
        <title>RNA-seq based gene annotation and comparative genomics of four Zymoseptoria species reveal species-specific pathogenicity related genes and transposable element activity.</title>
        <authorList>
            <person name="Grandaubert J."/>
            <person name="Bhattacharyya A."/>
            <person name="Stukenbrock E.H."/>
        </authorList>
    </citation>
    <scope>NUCLEOTIDE SEQUENCE [LARGE SCALE GENOMIC DNA]</scope>
    <source>
        <strain evidence="2 3">Zb18110</strain>
    </source>
</reference>
<feature type="compositionally biased region" description="Basic and acidic residues" evidence="1">
    <location>
        <begin position="595"/>
        <end position="606"/>
    </location>
</feature>
<accession>A0A0F4GKF0</accession>
<dbReference type="STRING" id="1047168.A0A0F4GKF0"/>
<feature type="region of interest" description="Disordered" evidence="1">
    <location>
        <begin position="497"/>
        <end position="517"/>
    </location>
</feature>
<feature type="compositionally biased region" description="Low complexity" evidence="1">
    <location>
        <begin position="10"/>
        <end position="22"/>
    </location>
</feature>
<evidence type="ECO:0000256" key="1">
    <source>
        <dbReference type="SAM" id="MobiDB-lite"/>
    </source>
</evidence>
<dbReference type="AlphaFoldDB" id="A0A0F4GKF0"/>
<protein>
    <submittedName>
        <fullName evidence="2">Uncharacterized protein</fullName>
    </submittedName>
</protein>
<feature type="compositionally biased region" description="Basic and acidic residues" evidence="1">
    <location>
        <begin position="409"/>
        <end position="418"/>
    </location>
</feature>
<comment type="caution">
    <text evidence="2">The sequence shown here is derived from an EMBL/GenBank/DDBJ whole genome shotgun (WGS) entry which is preliminary data.</text>
</comment>
<dbReference type="PANTHER" id="PTHR28079:SF1">
    <property type="entry name" value="RNA POLYMERASE I-SPECIFIC TRANSCRIPTION INITIATION FACTOR RRN5"/>
    <property type="match status" value="1"/>
</dbReference>
<dbReference type="GO" id="GO:0000182">
    <property type="term" value="F:rDNA binding"/>
    <property type="evidence" value="ECO:0007669"/>
    <property type="project" value="TreeGrafter"/>
</dbReference>
<dbReference type="GO" id="GO:0006361">
    <property type="term" value="P:transcription initiation at RNA polymerase I promoter"/>
    <property type="evidence" value="ECO:0007669"/>
    <property type="project" value="TreeGrafter"/>
</dbReference>
<proteinExistence type="predicted"/>
<feature type="region of interest" description="Disordered" evidence="1">
    <location>
        <begin position="214"/>
        <end position="239"/>
    </location>
</feature>
<dbReference type="OrthoDB" id="3650711at2759"/>
<feature type="compositionally biased region" description="Polar residues" evidence="1">
    <location>
        <begin position="427"/>
        <end position="451"/>
    </location>
</feature>
<dbReference type="GO" id="GO:0001181">
    <property type="term" value="F:RNA polymerase I general transcription initiation factor activity"/>
    <property type="evidence" value="ECO:0007669"/>
    <property type="project" value="TreeGrafter"/>
</dbReference>
<feature type="compositionally biased region" description="Basic and acidic residues" evidence="1">
    <location>
        <begin position="230"/>
        <end position="239"/>
    </location>
</feature>
<feature type="region of interest" description="Disordered" evidence="1">
    <location>
        <begin position="388"/>
        <end position="472"/>
    </location>
</feature>
<dbReference type="PANTHER" id="PTHR28079">
    <property type="entry name" value="RNA POLYMERASE I-SPECIFIC TRANSCRIPTION INITIATION FACTOR RRN5"/>
    <property type="match status" value="1"/>
</dbReference>
<dbReference type="GO" id="GO:0000500">
    <property type="term" value="C:RNA polymerase I upstream activating factor complex"/>
    <property type="evidence" value="ECO:0007669"/>
    <property type="project" value="InterPro"/>
</dbReference>
<organism evidence="2 3">
    <name type="scientific">Zymoseptoria brevis</name>
    <dbReference type="NCBI Taxonomy" id="1047168"/>
    <lineage>
        <taxon>Eukaryota</taxon>
        <taxon>Fungi</taxon>
        <taxon>Dikarya</taxon>
        <taxon>Ascomycota</taxon>
        <taxon>Pezizomycotina</taxon>
        <taxon>Dothideomycetes</taxon>
        <taxon>Dothideomycetidae</taxon>
        <taxon>Mycosphaerellales</taxon>
        <taxon>Mycosphaerellaceae</taxon>
        <taxon>Zymoseptoria</taxon>
    </lineage>
</organism>
<dbReference type="GO" id="GO:0042790">
    <property type="term" value="P:nucleolar large rRNA transcription by RNA polymerase I"/>
    <property type="evidence" value="ECO:0007669"/>
    <property type="project" value="InterPro"/>
</dbReference>